<evidence type="ECO:0000256" key="1">
    <source>
        <dbReference type="ARBA" id="ARBA00010617"/>
    </source>
</evidence>
<comment type="caution">
    <text evidence="2">The sequence shown here is derived from an EMBL/GenBank/DDBJ whole genome shotgun (WGS) entry which is preliminary data.</text>
</comment>
<comment type="similarity">
    <text evidence="1">Belongs to the cytochrome P450 family.</text>
</comment>
<dbReference type="Pfam" id="PF00067">
    <property type="entry name" value="p450"/>
    <property type="match status" value="1"/>
</dbReference>
<dbReference type="GO" id="GO:0016705">
    <property type="term" value="F:oxidoreductase activity, acting on paired donors, with incorporation or reduction of molecular oxygen"/>
    <property type="evidence" value="ECO:0007669"/>
    <property type="project" value="InterPro"/>
</dbReference>
<reference evidence="2 3" key="1">
    <citation type="submission" date="2018-11" db="EMBL/GenBank/DDBJ databases">
        <title>Genomic Encyclopedia of Type Strains, Phase IV (KMG-IV): sequencing the most valuable type-strain genomes for metagenomic binning, comparative biology and taxonomic classification.</title>
        <authorList>
            <person name="Goeker M."/>
        </authorList>
    </citation>
    <scope>NUCLEOTIDE SEQUENCE [LARGE SCALE GENOMIC DNA]</scope>
    <source>
        <strain evidence="2 3">DSM 104731</strain>
    </source>
</reference>
<dbReference type="OrthoDB" id="9801155at2"/>
<dbReference type="AlphaFoldDB" id="A0A3N4UTV3"/>
<dbReference type="PANTHER" id="PTHR46696:SF1">
    <property type="entry name" value="CYTOCHROME P450 YJIB-RELATED"/>
    <property type="match status" value="1"/>
</dbReference>
<accession>A0A3N4UTV3</accession>
<dbReference type="RefSeq" id="WP_123792289.1">
    <property type="nucleotide sequence ID" value="NZ_RKQK01000001.1"/>
</dbReference>
<evidence type="ECO:0008006" key="4">
    <source>
        <dbReference type="Google" id="ProtNLM"/>
    </source>
</evidence>
<sequence length="409" mass="44941">MGLIEGHLDVGAPEGVPIWDIDPYATDVLENPIEFYREMRAKGPFVYIPRYAILACARYAQTKEVFSDHERFVSSRGVGLVDFKQTTPWRPPSIILEVDPPEHTRVRRIMAKTLSPKVMREQASLLQSIADQMVAEVVAMGEIDGVADLAERYPTTVFPRILGLKKSNGRHLLDYGAMVFDAVGPDNEIRRASLSKGEDVVPWIMKQCERDNLIEGGLGAGIYTYADSGDISEKEAGLLVRSLLSAGVDTTVTGIGSLLYCLAENPEQFELLKDNPKLARSAFEEVLRYTAPVHSFFRTSAGDTEVSGIKIQENTKILCMLGAANRDEDHWPNADKYDVTRDVQGHLGMGAGIHGCVGQNLARAEVSAVLTAILAQVDKIEFTGTAKWRPGNSIRALASLPIKLTKKEA</sequence>
<dbReference type="InterPro" id="IPR002397">
    <property type="entry name" value="Cyt_P450_B"/>
</dbReference>
<dbReference type="Proteomes" id="UP000269689">
    <property type="component" value="Unassembled WGS sequence"/>
</dbReference>
<dbReference type="GO" id="GO:0004497">
    <property type="term" value="F:monooxygenase activity"/>
    <property type="evidence" value="ECO:0007669"/>
    <property type="project" value="InterPro"/>
</dbReference>
<protein>
    <recommendedName>
        <fullName evidence="4">Cytochrome P450</fullName>
    </recommendedName>
</protein>
<dbReference type="InterPro" id="IPR036396">
    <property type="entry name" value="Cyt_P450_sf"/>
</dbReference>
<evidence type="ECO:0000313" key="3">
    <source>
        <dbReference type="Proteomes" id="UP000269689"/>
    </source>
</evidence>
<dbReference type="PRINTS" id="PR00385">
    <property type="entry name" value="P450"/>
</dbReference>
<dbReference type="CDD" id="cd11037">
    <property type="entry name" value="CYP199A2-like"/>
    <property type="match status" value="1"/>
</dbReference>
<dbReference type="GO" id="GO:0005506">
    <property type="term" value="F:iron ion binding"/>
    <property type="evidence" value="ECO:0007669"/>
    <property type="project" value="InterPro"/>
</dbReference>
<dbReference type="SUPFAM" id="SSF48264">
    <property type="entry name" value="Cytochrome P450"/>
    <property type="match status" value="1"/>
</dbReference>
<dbReference type="Gene3D" id="1.10.630.10">
    <property type="entry name" value="Cytochrome P450"/>
    <property type="match status" value="1"/>
</dbReference>
<name>A0A3N4UTV3_9RHOB</name>
<proteinExistence type="inferred from homology"/>
<dbReference type="PRINTS" id="PR00359">
    <property type="entry name" value="BP450"/>
</dbReference>
<keyword evidence="3" id="KW-1185">Reference proteome</keyword>
<dbReference type="GO" id="GO:0020037">
    <property type="term" value="F:heme binding"/>
    <property type="evidence" value="ECO:0007669"/>
    <property type="project" value="InterPro"/>
</dbReference>
<dbReference type="InterPro" id="IPR001128">
    <property type="entry name" value="Cyt_P450"/>
</dbReference>
<organism evidence="2 3">
    <name type="scientific">Pacificibacter maritimus</name>
    <dbReference type="NCBI Taxonomy" id="762213"/>
    <lineage>
        <taxon>Bacteria</taxon>
        <taxon>Pseudomonadati</taxon>
        <taxon>Pseudomonadota</taxon>
        <taxon>Alphaproteobacteria</taxon>
        <taxon>Rhodobacterales</taxon>
        <taxon>Roseobacteraceae</taxon>
        <taxon>Pacificibacter</taxon>
    </lineage>
</organism>
<evidence type="ECO:0000313" key="2">
    <source>
        <dbReference type="EMBL" id="RPE72145.1"/>
    </source>
</evidence>
<gene>
    <name evidence="2" type="ORF">EDD53_1288</name>
</gene>
<dbReference type="EMBL" id="RKQK01000001">
    <property type="protein sequence ID" value="RPE72145.1"/>
    <property type="molecule type" value="Genomic_DNA"/>
</dbReference>
<dbReference type="PANTHER" id="PTHR46696">
    <property type="entry name" value="P450, PUTATIVE (EUROFUNG)-RELATED"/>
    <property type="match status" value="1"/>
</dbReference>